<dbReference type="Proteomes" id="UP000318437">
    <property type="component" value="Unassembled WGS sequence"/>
</dbReference>
<proteinExistence type="predicted"/>
<name>A0A5C6CZG4_9BACT</name>
<dbReference type="NCBIfam" id="TIGR04256">
    <property type="entry name" value="GxxExxY"/>
    <property type="match status" value="1"/>
</dbReference>
<gene>
    <name evidence="1" type="ORF">Pla144_13460</name>
</gene>
<keyword evidence="2" id="KW-1185">Reference proteome</keyword>
<evidence type="ECO:0008006" key="3">
    <source>
        <dbReference type="Google" id="ProtNLM"/>
    </source>
</evidence>
<reference evidence="1 2" key="1">
    <citation type="submission" date="2019-02" db="EMBL/GenBank/DDBJ databases">
        <title>Deep-cultivation of Planctomycetes and their phenomic and genomic characterization uncovers novel biology.</title>
        <authorList>
            <person name="Wiegand S."/>
            <person name="Jogler M."/>
            <person name="Boedeker C."/>
            <person name="Pinto D."/>
            <person name="Vollmers J."/>
            <person name="Rivas-Marin E."/>
            <person name="Kohn T."/>
            <person name="Peeters S.H."/>
            <person name="Heuer A."/>
            <person name="Rast P."/>
            <person name="Oberbeckmann S."/>
            <person name="Bunk B."/>
            <person name="Jeske O."/>
            <person name="Meyerdierks A."/>
            <person name="Storesund J.E."/>
            <person name="Kallscheuer N."/>
            <person name="Luecker S."/>
            <person name="Lage O.M."/>
            <person name="Pohl T."/>
            <person name="Merkel B.J."/>
            <person name="Hornburger P."/>
            <person name="Mueller R.-W."/>
            <person name="Bruemmer F."/>
            <person name="Labrenz M."/>
            <person name="Spormann A.M."/>
            <person name="Op Den Camp H."/>
            <person name="Overmann J."/>
            <person name="Amann R."/>
            <person name="Jetten M.S.M."/>
            <person name="Mascher T."/>
            <person name="Medema M.H."/>
            <person name="Devos D.P."/>
            <person name="Kaster A.-K."/>
            <person name="Ovreas L."/>
            <person name="Rohde M."/>
            <person name="Galperin M.Y."/>
            <person name="Jogler C."/>
        </authorList>
    </citation>
    <scope>NUCLEOTIDE SEQUENCE [LARGE SCALE GENOMIC DNA]</scope>
    <source>
        <strain evidence="1 2">Pla144</strain>
    </source>
</reference>
<evidence type="ECO:0000313" key="2">
    <source>
        <dbReference type="Proteomes" id="UP000318437"/>
    </source>
</evidence>
<dbReference type="Pfam" id="PF13366">
    <property type="entry name" value="PDDEXK_3"/>
    <property type="match status" value="1"/>
</dbReference>
<organism evidence="1 2">
    <name type="scientific">Bythopirellula polymerisocia</name>
    <dbReference type="NCBI Taxonomy" id="2528003"/>
    <lineage>
        <taxon>Bacteria</taxon>
        <taxon>Pseudomonadati</taxon>
        <taxon>Planctomycetota</taxon>
        <taxon>Planctomycetia</taxon>
        <taxon>Pirellulales</taxon>
        <taxon>Lacipirellulaceae</taxon>
        <taxon>Bythopirellula</taxon>
    </lineage>
</organism>
<comment type="caution">
    <text evidence="1">The sequence shown here is derived from an EMBL/GenBank/DDBJ whole genome shotgun (WGS) entry which is preliminary data.</text>
</comment>
<dbReference type="EMBL" id="SJPS01000002">
    <property type="protein sequence ID" value="TWU28059.1"/>
    <property type="molecule type" value="Genomic_DNA"/>
</dbReference>
<accession>A0A5C6CZG4</accession>
<dbReference type="AlphaFoldDB" id="A0A5C6CZG4"/>
<protein>
    <recommendedName>
        <fullName evidence="3">GxxExxY protein</fullName>
    </recommendedName>
</protein>
<sequence length="134" mass="15280">MHPLFSQASELTHDVIGAAIEVHMDKEPGLLESIYERCLTRELEVRGHLVQSQDKVIIRHKHFEREDPLKFDLLIDKCLFVEVKAVETVHPIHKAQLLSYMKLLDIPLGLIISFNVPKLTKGLSRLILPGANLE</sequence>
<dbReference type="RefSeq" id="WP_146449130.1">
    <property type="nucleotide sequence ID" value="NZ_SJPS01000002.1"/>
</dbReference>
<dbReference type="InterPro" id="IPR026350">
    <property type="entry name" value="GxxExxY"/>
</dbReference>
<evidence type="ECO:0000313" key="1">
    <source>
        <dbReference type="EMBL" id="TWU28059.1"/>
    </source>
</evidence>
<dbReference type="OrthoDB" id="9806869at2"/>